<feature type="compositionally biased region" description="Basic and acidic residues" evidence="3">
    <location>
        <begin position="833"/>
        <end position="852"/>
    </location>
</feature>
<evidence type="ECO:0000256" key="3">
    <source>
        <dbReference type="SAM" id="MobiDB-lite"/>
    </source>
</evidence>
<dbReference type="InterPro" id="IPR023214">
    <property type="entry name" value="HAD_sf"/>
</dbReference>
<dbReference type="Gene3D" id="3.40.50.1000">
    <property type="entry name" value="HAD superfamily/HAD-like"/>
    <property type="match status" value="1"/>
</dbReference>
<feature type="region of interest" description="Disordered" evidence="3">
    <location>
        <begin position="719"/>
        <end position="903"/>
    </location>
</feature>
<feature type="compositionally biased region" description="Low complexity" evidence="3">
    <location>
        <begin position="395"/>
        <end position="411"/>
    </location>
</feature>
<evidence type="ECO:0000313" key="6">
    <source>
        <dbReference type="Proteomes" id="UP000799766"/>
    </source>
</evidence>
<keyword evidence="2" id="KW-0597">Phosphoprotein</keyword>
<sequence>MQYVRSISGSVSKTWNSINPATLSGAIDVIVVEQEDGTRSLACSPFHVRFGKFSLLRPYEKKVEFRVNDVKQDYSMKLGEGGEAFFVFETTDAVPESLQTSPLVSPAASPEARPTITTPTTEDLPEPEPLDLANASRRTALPEATGAPDIRWTGRESSATPGGSGGGAAAAAAATAGFPLHIVRSNTDDILPSAKEAMTREFDGQPDGSNDNTNYNGDRAGPSSPLRKSELMTHPPPPSPSPPLQHVQRSASPPPVSKPEAVSRAINLSKKLWTSNIPTQVTDGGDLMLDMTGYKSSEEEALRAEVIARRILAEELEGNYDIGALIGADVNGNLWIYSSEEAKEQAQRRTADESARATPALQRLHPAGMLSSDAISDPGYHSDENQSDVERDEGTTAAAAAATGVAPGPAGVRRDSDSALGLSTPPKSPAEGGGGGGSAVGDDSGTGGGEAHKNYAKTLRLTSEQLRAMGLRPGENTMSFSVNRATCTASIWLWRHDVPIVISDIDGTITKSDALGHVLNMIGRDWTHLGVAKLYTDIAANGYNILYLTSRSVGQADTTRAYLNGVLQDGYRLPRGPVIMSPDRTMAALRREIYLRKPEVFKMACLRDIASLFASQRGGAGGGSWAGQTPFYAGFGNRLTDALSYRSVRMPSTRIFTINSNAEVSLDLLSLNRYKTGYVSMRELVDHFFPPLALLVQSGGEDFTDFNYWRERPLELDEFSASEESDEGGAGAGADGHGEGGDADADADGGARRPGARSVRVGRGGEEDDEDEDEDEDVDVEDEDEDVDDEEDDVDDEEASFQSEDEGTEGAYDDDDDDESEDLDASFYSRASAGEHEAGPDDEHDVDEREHDEAEEPGAADGGPGPRASDPGPSLRLPDQRLRAGLRGLEEARGAPGGDGGRG</sequence>
<gene>
    <name evidence="5" type="ORF">BDY21DRAFT_290738</name>
</gene>
<dbReference type="FunFam" id="3.40.50.1000:FF:000063">
    <property type="entry name" value="Nuclear elongation and deformation protein"/>
    <property type="match status" value="1"/>
</dbReference>
<feature type="domain" description="LNS2/PITP" evidence="4">
    <location>
        <begin position="500"/>
        <end position="667"/>
    </location>
</feature>
<reference evidence="5" key="1">
    <citation type="journal article" date="2020" name="Stud. Mycol.">
        <title>101 Dothideomycetes genomes: a test case for predicting lifestyles and emergence of pathogens.</title>
        <authorList>
            <person name="Haridas S."/>
            <person name="Albert R."/>
            <person name="Binder M."/>
            <person name="Bloem J."/>
            <person name="Labutti K."/>
            <person name="Salamov A."/>
            <person name="Andreopoulos B."/>
            <person name="Baker S."/>
            <person name="Barry K."/>
            <person name="Bills G."/>
            <person name="Bluhm B."/>
            <person name="Cannon C."/>
            <person name="Castanera R."/>
            <person name="Culley D."/>
            <person name="Daum C."/>
            <person name="Ezra D."/>
            <person name="Gonzalez J."/>
            <person name="Henrissat B."/>
            <person name="Kuo A."/>
            <person name="Liang C."/>
            <person name="Lipzen A."/>
            <person name="Lutzoni F."/>
            <person name="Magnuson J."/>
            <person name="Mondo S."/>
            <person name="Nolan M."/>
            <person name="Ohm R."/>
            <person name="Pangilinan J."/>
            <person name="Park H.-J."/>
            <person name="Ramirez L."/>
            <person name="Alfaro M."/>
            <person name="Sun H."/>
            <person name="Tritt A."/>
            <person name="Yoshinaga Y."/>
            <person name="Zwiers L.-H."/>
            <person name="Turgeon B."/>
            <person name="Goodwin S."/>
            <person name="Spatafora J."/>
            <person name="Crous P."/>
            <person name="Grigoriev I."/>
        </authorList>
    </citation>
    <scope>NUCLEOTIDE SEQUENCE</scope>
    <source>
        <strain evidence="5">ATCC 16933</strain>
    </source>
</reference>
<dbReference type="InterPro" id="IPR036412">
    <property type="entry name" value="HAD-like_sf"/>
</dbReference>
<feature type="compositionally biased region" description="Basic and acidic residues" evidence="3">
    <location>
        <begin position="878"/>
        <end position="893"/>
    </location>
</feature>
<feature type="compositionally biased region" description="Basic and acidic residues" evidence="3">
    <location>
        <begin position="380"/>
        <end position="394"/>
    </location>
</feature>
<dbReference type="OrthoDB" id="4567at2759"/>
<dbReference type="Proteomes" id="UP000799766">
    <property type="component" value="Unassembled WGS sequence"/>
</dbReference>
<name>A0A6A6NTF9_9PEZI</name>
<dbReference type="GO" id="GO:0005634">
    <property type="term" value="C:nucleus"/>
    <property type="evidence" value="ECO:0007669"/>
    <property type="project" value="TreeGrafter"/>
</dbReference>
<evidence type="ECO:0000256" key="2">
    <source>
        <dbReference type="ARBA" id="ARBA00022553"/>
    </source>
</evidence>
<dbReference type="InterPro" id="IPR007651">
    <property type="entry name" value="Lipin_N"/>
</dbReference>
<comment type="similarity">
    <text evidence="1">Belongs to the lipin family.</text>
</comment>
<dbReference type="InterPro" id="IPR013209">
    <property type="entry name" value="LNS2"/>
</dbReference>
<feature type="region of interest" description="Disordered" evidence="3">
    <location>
        <begin position="345"/>
        <end position="452"/>
    </location>
</feature>
<accession>A0A6A6NTF9</accession>
<dbReference type="Pfam" id="PF24565">
    <property type="entry name" value="Ned1_M"/>
    <property type="match status" value="1"/>
</dbReference>
<dbReference type="AlphaFoldDB" id="A0A6A6NTF9"/>
<keyword evidence="6" id="KW-1185">Reference proteome</keyword>
<feature type="compositionally biased region" description="Gly residues" evidence="3">
    <location>
        <begin position="431"/>
        <end position="449"/>
    </location>
</feature>
<evidence type="ECO:0000256" key="1">
    <source>
        <dbReference type="ARBA" id="ARBA00005476"/>
    </source>
</evidence>
<protein>
    <submittedName>
        <fullName evidence="5">Lipin/Ned1/Smp2-domain-containing protein</fullName>
    </submittedName>
</protein>
<dbReference type="Pfam" id="PF08235">
    <property type="entry name" value="LNS2"/>
    <property type="match status" value="1"/>
</dbReference>
<dbReference type="InterPro" id="IPR057124">
    <property type="entry name" value="Ned1-like_M"/>
</dbReference>
<proteinExistence type="inferred from homology"/>
<evidence type="ECO:0000313" key="5">
    <source>
        <dbReference type="EMBL" id="KAF2454553.1"/>
    </source>
</evidence>
<feature type="compositionally biased region" description="Pro residues" evidence="3">
    <location>
        <begin position="234"/>
        <end position="243"/>
    </location>
</feature>
<dbReference type="InterPro" id="IPR026058">
    <property type="entry name" value="LIPIN"/>
</dbReference>
<dbReference type="SUPFAM" id="SSF56784">
    <property type="entry name" value="HAD-like"/>
    <property type="match status" value="1"/>
</dbReference>
<dbReference type="GO" id="GO:0008195">
    <property type="term" value="F:phosphatidate phosphatase activity"/>
    <property type="evidence" value="ECO:0007669"/>
    <property type="project" value="TreeGrafter"/>
</dbReference>
<feature type="compositionally biased region" description="Acidic residues" evidence="3">
    <location>
        <begin position="766"/>
        <end position="824"/>
    </location>
</feature>
<organism evidence="5 6">
    <name type="scientific">Lineolata rhizophorae</name>
    <dbReference type="NCBI Taxonomy" id="578093"/>
    <lineage>
        <taxon>Eukaryota</taxon>
        <taxon>Fungi</taxon>
        <taxon>Dikarya</taxon>
        <taxon>Ascomycota</taxon>
        <taxon>Pezizomycotina</taxon>
        <taxon>Dothideomycetes</taxon>
        <taxon>Dothideomycetes incertae sedis</taxon>
        <taxon>Lineolatales</taxon>
        <taxon>Lineolataceae</taxon>
        <taxon>Lineolata</taxon>
    </lineage>
</organism>
<dbReference type="PANTHER" id="PTHR12181">
    <property type="entry name" value="LIPIN"/>
    <property type="match status" value="1"/>
</dbReference>
<dbReference type="PANTHER" id="PTHR12181:SF12">
    <property type="entry name" value="PHOSPHATIDATE PHOSPHATASE"/>
    <property type="match status" value="1"/>
</dbReference>
<dbReference type="GO" id="GO:0009062">
    <property type="term" value="P:fatty acid catabolic process"/>
    <property type="evidence" value="ECO:0007669"/>
    <property type="project" value="TreeGrafter"/>
</dbReference>
<feature type="region of interest" description="Disordered" evidence="3">
    <location>
        <begin position="97"/>
        <end position="169"/>
    </location>
</feature>
<dbReference type="GO" id="GO:0019432">
    <property type="term" value="P:triglyceride biosynthetic process"/>
    <property type="evidence" value="ECO:0007669"/>
    <property type="project" value="TreeGrafter"/>
</dbReference>
<dbReference type="SMART" id="SM00775">
    <property type="entry name" value="LNS2"/>
    <property type="match status" value="1"/>
</dbReference>
<feature type="compositionally biased region" description="Basic and acidic residues" evidence="3">
    <location>
        <begin position="345"/>
        <end position="355"/>
    </location>
</feature>
<feature type="region of interest" description="Disordered" evidence="3">
    <location>
        <begin position="200"/>
        <end position="263"/>
    </location>
</feature>
<dbReference type="Pfam" id="PF04571">
    <property type="entry name" value="Lipin_N"/>
    <property type="match status" value="1"/>
</dbReference>
<dbReference type="InterPro" id="IPR031315">
    <property type="entry name" value="LNS2/PITP"/>
</dbReference>
<feature type="compositionally biased region" description="Polar residues" evidence="3">
    <location>
        <begin position="207"/>
        <end position="216"/>
    </location>
</feature>
<dbReference type="EMBL" id="MU001690">
    <property type="protein sequence ID" value="KAF2454553.1"/>
    <property type="molecule type" value="Genomic_DNA"/>
</dbReference>
<evidence type="ECO:0000259" key="4">
    <source>
        <dbReference type="SMART" id="SM00775"/>
    </source>
</evidence>